<dbReference type="GO" id="GO:0008616">
    <property type="term" value="P:tRNA queuosine(34) biosynthetic process"/>
    <property type="evidence" value="ECO:0007669"/>
    <property type="project" value="UniProtKB-UniRule"/>
</dbReference>
<evidence type="ECO:0000256" key="1">
    <source>
        <dbReference type="ARBA" id="ARBA00022676"/>
    </source>
</evidence>
<organism evidence="6 7">
    <name type="scientific">Candidatus Berkelbacteria bacterium CG10_big_fil_rev_8_21_14_0_10_41_12</name>
    <dbReference type="NCBI Taxonomy" id="1974513"/>
    <lineage>
        <taxon>Bacteria</taxon>
        <taxon>Candidatus Berkelbacteria</taxon>
    </lineage>
</organism>
<evidence type="ECO:0000313" key="6">
    <source>
        <dbReference type="EMBL" id="PIT97225.1"/>
    </source>
</evidence>
<name>A0A2M6WWR3_9BACT</name>
<feature type="binding site" evidence="4">
    <location>
        <position position="336"/>
    </location>
    <ligand>
        <name>Zn(2+)</name>
        <dbReference type="ChEBI" id="CHEBI:29105"/>
    </ligand>
</feature>
<feature type="binding site" evidence="4">
    <location>
        <position position="331"/>
    </location>
    <ligand>
        <name>Zn(2+)</name>
        <dbReference type="ChEBI" id="CHEBI:29105"/>
    </ligand>
</feature>
<feature type="binding site" evidence="4">
    <location>
        <position position="159"/>
    </location>
    <ligand>
        <name>substrate</name>
    </ligand>
</feature>
<dbReference type="Proteomes" id="UP000228596">
    <property type="component" value="Unassembled WGS sequence"/>
</dbReference>
<comment type="catalytic activity">
    <reaction evidence="4">
        <text>7-aminomethyl-7-carbaguanine + guanosine(34) in tRNA = 7-aminomethyl-7-carbaguanosine(34) in tRNA + guanine</text>
        <dbReference type="Rhea" id="RHEA:24104"/>
        <dbReference type="Rhea" id="RHEA-COMP:10341"/>
        <dbReference type="Rhea" id="RHEA-COMP:10342"/>
        <dbReference type="ChEBI" id="CHEBI:16235"/>
        <dbReference type="ChEBI" id="CHEBI:58703"/>
        <dbReference type="ChEBI" id="CHEBI:74269"/>
        <dbReference type="ChEBI" id="CHEBI:82833"/>
        <dbReference type="EC" id="2.4.2.29"/>
    </reaction>
</comment>
<protein>
    <recommendedName>
        <fullName evidence="4">Queuine tRNA-ribosyltransferase</fullName>
        <ecNumber evidence="4">2.4.2.29</ecNumber>
    </recommendedName>
    <alternativeName>
        <fullName evidence="4">Guanine insertion enzyme</fullName>
    </alternativeName>
    <alternativeName>
        <fullName evidence="4">tRNA-guanine transglycosylase</fullName>
    </alternativeName>
</protein>
<feature type="region of interest" description="RNA binding; important for wobble base 34 recognition" evidence="4">
    <location>
        <begin position="283"/>
        <end position="287"/>
    </location>
</feature>
<comment type="function">
    <text evidence="4">Catalyzes the base-exchange of a guanine (G) residue with the queuine precursor 7-aminomethyl-7-deazaguanine (PreQ1) at position 34 (anticodon wobble position) in tRNAs with GU(N) anticodons (tRNA-Asp, -Asn, -His and -Tyr). Catalysis occurs through a double-displacement mechanism. The nucleophile active site attacks the C1' of nucleotide 34 to detach the guanine base from the RNA, forming a covalent enzyme-RNA intermediate. The proton acceptor active site deprotonates the incoming PreQ1, allowing a nucleophilic attack on the C1' of the ribose to form the product. After dissociation, two additional enzymatic reactions on the tRNA convert PreQ1 to queuine (Q), resulting in the hypermodified nucleoside queuosine (7-(((4,5-cis-dihydroxy-2-cyclopenten-1-yl)amino)methyl)-7-deazaguanosine).</text>
</comment>
<gene>
    <name evidence="4" type="primary">tgt</name>
    <name evidence="6" type="ORF">COT77_02550</name>
</gene>
<dbReference type="EC" id="2.4.2.29" evidence="4"/>
<comment type="similarity">
    <text evidence="4">Belongs to the queuine tRNA-ribosyltransferase family.</text>
</comment>
<evidence type="ECO:0000256" key="2">
    <source>
        <dbReference type="ARBA" id="ARBA00022679"/>
    </source>
</evidence>
<comment type="pathway">
    <text evidence="4">tRNA modification; tRNA-queuosine biosynthesis.</text>
</comment>
<feature type="region of interest" description="RNA binding" evidence="4">
    <location>
        <begin position="259"/>
        <end position="265"/>
    </location>
</feature>
<keyword evidence="4" id="KW-0479">Metal-binding</keyword>
<dbReference type="GO" id="GO:0008479">
    <property type="term" value="F:tRNA-guanosine(34) queuine transglycosylase activity"/>
    <property type="evidence" value="ECO:0007669"/>
    <property type="project" value="UniProtKB-UniRule"/>
</dbReference>
<feature type="binding site" evidence="4">
    <location>
        <begin position="92"/>
        <end position="96"/>
    </location>
    <ligand>
        <name>substrate</name>
    </ligand>
</feature>
<dbReference type="GO" id="GO:0046872">
    <property type="term" value="F:metal ion binding"/>
    <property type="evidence" value="ECO:0007669"/>
    <property type="project" value="UniProtKB-KW"/>
</dbReference>
<feature type="active site" description="Proton acceptor" evidence="4">
    <location>
        <position position="92"/>
    </location>
</feature>
<dbReference type="Pfam" id="PF01702">
    <property type="entry name" value="TGT"/>
    <property type="match status" value="1"/>
</dbReference>
<feature type="binding site" evidence="4">
    <location>
        <position position="228"/>
    </location>
    <ligand>
        <name>substrate</name>
    </ligand>
</feature>
<dbReference type="AlphaFoldDB" id="A0A2M6WWR3"/>
<feature type="binding site" evidence="4">
    <location>
        <position position="333"/>
    </location>
    <ligand>
        <name>Zn(2+)</name>
        <dbReference type="ChEBI" id="CHEBI:29105"/>
    </ligand>
</feature>
<comment type="caution">
    <text evidence="6">The sequence shown here is derived from an EMBL/GenBank/DDBJ whole genome shotgun (WGS) entry which is preliminary data.</text>
</comment>
<dbReference type="NCBIfam" id="TIGR00449">
    <property type="entry name" value="tgt_general"/>
    <property type="match status" value="1"/>
</dbReference>
<keyword evidence="4" id="KW-0671">Queuosine biosynthesis</keyword>
<evidence type="ECO:0000259" key="5">
    <source>
        <dbReference type="Pfam" id="PF01702"/>
    </source>
</evidence>
<feature type="active site" description="Nucleophile" evidence="4">
    <location>
        <position position="278"/>
    </location>
</feature>
<keyword evidence="1 4" id="KW-0328">Glycosyltransferase</keyword>
<dbReference type="PANTHER" id="PTHR46499:SF1">
    <property type="entry name" value="QUEUINE TRNA-RIBOSYLTRANSFERASE"/>
    <property type="match status" value="1"/>
</dbReference>
<dbReference type="UniPathway" id="UPA00392"/>
<evidence type="ECO:0000256" key="4">
    <source>
        <dbReference type="HAMAP-Rule" id="MF_00168"/>
    </source>
</evidence>
<reference evidence="7" key="1">
    <citation type="submission" date="2017-09" db="EMBL/GenBank/DDBJ databases">
        <title>Depth-based differentiation of microbial function through sediment-hosted aquifers and enrichment of novel symbionts in the deep terrestrial subsurface.</title>
        <authorList>
            <person name="Probst A.J."/>
            <person name="Ladd B."/>
            <person name="Jarett J.K."/>
            <person name="Geller-Mcgrath D.E."/>
            <person name="Sieber C.M.K."/>
            <person name="Emerson J.B."/>
            <person name="Anantharaman K."/>
            <person name="Thomas B.C."/>
            <person name="Malmstrom R."/>
            <person name="Stieglmeier M."/>
            <person name="Klingl A."/>
            <person name="Woyke T."/>
            <person name="Ryan C.M."/>
            <person name="Banfield J.F."/>
        </authorList>
    </citation>
    <scope>NUCLEOTIDE SEQUENCE [LARGE SCALE GENOMIC DNA]</scope>
</reference>
<dbReference type="InterPro" id="IPR036511">
    <property type="entry name" value="TGT-like_sf"/>
</dbReference>
<keyword evidence="4" id="KW-0862">Zinc</keyword>
<feature type="binding site" evidence="4">
    <location>
        <position position="201"/>
    </location>
    <ligand>
        <name>substrate</name>
    </ligand>
</feature>
<dbReference type="Gene3D" id="3.20.20.105">
    <property type="entry name" value="Queuine tRNA-ribosyltransferase-like"/>
    <property type="match status" value="1"/>
</dbReference>
<dbReference type="SUPFAM" id="SSF51713">
    <property type="entry name" value="tRNA-guanine transglycosylase"/>
    <property type="match status" value="1"/>
</dbReference>
<dbReference type="InterPro" id="IPR004803">
    <property type="entry name" value="TGT"/>
</dbReference>
<keyword evidence="2 4" id="KW-0808">Transferase</keyword>
<evidence type="ECO:0000256" key="3">
    <source>
        <dbReference type="ARBA" id="ARBA00022694"/>
    </source>
</evidence>
<comment type="cofactor">
    <cofactor evidence="4">
        <name>Zn(2+)</name>
        <dbReference type="ChEBI" id="CHEBI:29105"/>
    </cofactor>
    <text evidence="4">Binds 1 zinc ion per subunit.</text>
</comment>
<feature type="binding site" evidence="4">
    <location>
        <position position="362"/>
    </location>
    <ligand>
        <name>Zn(2+)</name>
        <dbReference type="ChEBI" id="CHEBI:29105"/>
    </ligand>
</feature>
<dbReference type="PANTHER" id="PTHR46499">
    <property type="entry name" value="QUEUINE TRNA-RIBOSYLTRANSFERASE"/>
    <property type="match status" value="1"/>
</dbReference>
<proteinExistence type="inferred from homology"/>
<evidence type="ECO:0000313" key="7">
    <source>
        <dbReference type="Proteomes" id="UP000228596"/>
    </source>
</evidence>
<dbReference type="GO" id="GO:0005829">
    <property type="term" value="C:cytosol"/>
    <property type="evidence" value="ECO:0007669"/>
    <property type="project" value="TreeGrafter"/>
</dbReference>
<dbReference type="InterPro" id="IPR050076">
    <property type="entry name" value="ArchSynthase1/Queuine_TRR"/>
</dbReference>
<keyword evidence="3 4" id="KW-0819">tRNA processing</keyword>
<dbReference type="HAMAP" id="MF_00168">
    <property type="entry name" value="Q_tRNA_Tgt"/>
    <property type="match status" value="1"/>
</dbReference>
<sequence length="381" mass="43188">MFSYRILKKSKKSSARTGMIKTPHGTINTPQFMPVGTVGAVKAVHPEELKKIGAEIVLANTYHLYLRPGDRTVKKLGKLHKFMNWHQPILTDSGGYQVFSLSYNGLKRGVAQGEIKPAKITNRGVEFFSHLDGSKHFIGPRESINIQENLGADIIMAFDHCPSTDSNKQEVERALNRTNQWLGQCFKAKTARNQLLAPICQGGIFQDLRSQSISHIIKYKSPVYAIGGVSVGESKEKIYQISKFCADNLPQESARYAMGIGYPEDIVKLISFGMDLFDCVLPTRLARHGVAWVRCEKGRGIELEDISYNYEQIDLAKRKYSSSSEPLDDECDCNFCRNFSKAYLHHLVREKEILGIRILSIHNLRFIFQLIEKIKKNIEKF</sequence>
<comment type="subunit">
    <text evidence="4">Homodimer. Within each dimer, one monomer is responsible for RNA recognition and catalysis, while the other monomer binds to the replacement base PreQ1.</text>
</comment>
<dbReference type="EMBL" id="PEZV01000027">
    <property type="protein sequence ID" value="PIT97225.1"/>
    <property type="molecule type" value="Genomic_DNA"/>
</dbReference>
<dbReference type="InterPro" id="IPR002616">
    <property type="entry name" value="tRNA_ribo_trans-like"/>
</dbReference>
<accession>A0A2M6WWR3</accession>
<feature type="domain" description="tRNA-guanine(15) transglycosylase-like" evidence="5">
    <location>
        <begin position="14"/>
        <end position="379"/>
    </location>
</feature>
<dbReference type="NCBIfam" id="TIGR00430">
    <property type="entry name" value="Q_tRNA_tgt"/>
    <property type="match status" value="1"/>
</dbReference>